<dbReference type="InterPro" id="IPR000595">
    <property type="entry name" value="cNMP-bd_dom"/>
</dbReference>
<feature type="transmembrane region" description="Helical" evidence="5">
    <location>
        <begin position="76"/>
        <end position="94"/>
    </location>
</feature>
<dbReference type="RefSeq" id="WP_264321359.1">
    <property type="nucleotide sequence ID" value="NZ_JADEXN010000155.1"/>
</dbReference>
<dbReference type="Pfam" id="PF00027">
    <property type="entry name" value="cNMP_binding"/>
    <property type="match status" value="1"/>
</dbReference>
<dbReference type="SUPFAM" id="SSF50182">
    <property type="entry name" value="Sm-like ribonucleoproteins"/>
    <property type="match status" value="1"/>
</dbReference>
<dbReference type="SUPFAM" id="SSF51206">
    <property type="entry name" value="cAMP-binding domain-like"/>
    <property type="match status" value="1"/>
</dbReference>
<dbReference type="GO" id="GO:0055085">
    <property type="term" value="P:transmembrane transport"/>
    <property type="evidence" value="ECO:0007669"/>
    <property type="project" value="InterPro"/>
</dbReference>
<protein>
    <submittedName>
        <fullName evidence="7">Mechanosensitive ion channel</fullName>
    </submittedName>
</protein>
<keyword evidence="2 5" id="KW-0812">Transmembrane</keyword>
<dbReference type="SMART" id="SM00100">
    <property type="entry name" value="cNMP"/>
    <property type="match status" value="1"/>
</dbReference>
<dbReference type="Gene3D" id="1.10.287.1260">
    <property type="match status" value="1"/>
</dbReference>
<dbReference type="Pfam" id="PF00924">
    <property type="entry name" value="MS_channel_2nd"/>
    <property type="match status" value="1"/>
</dbReference>
<dbReference type="Proteomes" id="UP000621799">
    <property type="component" value="Unassembled WGS sequence"/>
</dbReference>
<name>A0A928VZE9_9CYAN</name>
<dbReference type="InterPro" id="IPR006685">
    <property type="entry name" value="MscS_channel_2nd"/>
</dbReference>
<evidence type="ECO:0000256" key="4">
    <source>
        <dbReference type="ARBA" id="ARBA00023136"/>
    </source>
</evidence>
<evidence type="ECO:0000256" key="2">
    <source>
        <dbReference type="ARBA" id="ARBA00022692"/>
    </source>
</evidence>
<dbReference type="InterPro" id="IPR014710">
    <property type="entry name" value="RmlC-like_jellyroll"/>
</dbReference>
<dbReference type="CDD" id="cd00038">
    <property type="entry name" value="CAP_ED"/>
    <property type="match status" value="1"/>
</dbReference>
<evidence type="ECO:0000313" key="7">
    <source>
        <dbReference type="EMBL" id="MBE9041131.1"/>
    </source>
</evidence>
<dbReference type="PANTHER" id="PTHR30566">
    <property type="entry name" value="YNAI-RELATED MECHANOSENSITIVE ION CHANNEL"/>
    <property type="match status" value="1"/>
</dbReference>
<comment type="subcellular location">
    <subcellularLocation>
        <location evidence="1">Membrane</location>
    </subcellularLocation>
</comment>
<dbReference type="InterPro" id="IPR010920">
    <property type="entry name" value="LSM_dom_sf"/>
</dbReference>
<feature type="transmembrane region" description="Helical" evidence="5">
    <location>
        <begin position="6"/>
        <end position="27"/>
    </location>
</feature>
<gene>
    <name evidence="7" type="ORF">IQ235_10110</name>
</gene>
<feature type="transmembrane region" description="Helical" evidence="5">
    <location>
        <begin position="47"/>
        <end position="64"/>
    </location>
</feature>
<keyword evidence="4 5" id="KW-0472">Membrane</keyword>
<keyword evidence="8" id="KW-1185">Reference proteome</keyword>
<dbReference type="AlphaFoldDB" id="A0A928VZE9"/>
<dbReference type="PANTHER" id="PTHR30566:SF5">
    <property type="entry name" value="MECHANOSENSITIVE ION CHANNEL PROTEIN 1, MITOCHONDRIAL-RELATED"/>
    <property type="match status" value="1"/>
</dbReference>
<dbReference type="Gene3D" id="2.60.120.10">
    <property type="entry name" value="Jelly Rolls"/>
    <property type="match status" value="1"/>
</dbReference>
<dbReference type="GO" id="GO:0016020">
    <property type="term" value="C:membrane"/>
    <property type="evidence" value="ECO:0007669"/>
    <property type="project" value="UniProtKB-SubCell"/>
</dbReference>
<feature type="domain" description="Cyclic nucleotide-binding" evidence="6">
    <location>
        <begin position="344"/>
        <end position="426"/>
    </location>
</feature>
<dbReference type="EMBL" id="JADEXN010000155">
    <property type="protein sequence ID" value="MBE9041131.1"/>
    <property type="molecule type" value="Genomic_DNA"/>
</dbReference>
<organism evidence="7 8">
    <name type="scientific">Zarconia navalis LEGE 11467</name>
    <dbReference type="NCBI Taxonomy" id="1828826"/>
    <lineage>
        <taxon>Bacteria</taxon>
        <taxon>Bacillati</taxon>
        <taxon>Cyanobacteriota</taxon>
        <taxon>Cyanophyceae</taxon>
        <taxon>Oscillatoriophycideae</taxon>
        <taxon>Oscillatoriales</taxon>
        <taxon>Oscillatoriales incertae sedis</taxon>
        <taxon>Zarconia</taxon>
        <taxon>Zarconia navalis</taxon>
    </lineage>
</organism>
<proteinExistence type="predicted"/>
<evidence type="ECO:0000256" key="1">
    <source>
        <dbReference type="ARBA" id="ARBA00004370"/>
    </source>
</evidence>
<dbReference type="InterPro" id="IPR023408">
    <property type="entry name" value="MscS_beta-dom_sf"/>
</dbReference>
<sequence length="507" mass="55780">MDTSIVFWGFVIILGVPALAIVLGECIHFFEGRGSRLTPVLRHLRGYVLPSAAILVVMERLLQLPETFLLLKLVETGFWIAVIVTLLALLNAVLTTSEPGTFQIQVPNLLFQALRGLAIVGIAAHVLGDIWTVDIKGITTALGVGSLAIAFALQDTLSNLVSGFLLLASKPFEVGDWIEANGIKGQAIDISWRSVILRNPMGETFEIPNGALGGATIKKYPSTPKIPAVKWSCIKVGFDRKDPPNRVLEALESATVGIDGILKIFPSLGSYDDYWTTYELRIQTAVPKERRISATVKARIYYAAKRYGLTMPVAEQYPPSKQILLEASSAQRSQIADYLRSLPYLTALNSAVLDNLIEEVEVKHYGVGEQIIVAGEPDEGLYVLKAGEVKLTAKDFQDQEREIDRVFPDSFFGEMALLGESSPVSAIATQDVEVIIVYPELARRAIDSSPRLTQEMNGFIEERKRSLCRIQSVENLLEAHDNGKVAVEQRSLLERLTNASKSSREES</sequence>
<evidence type="ECO:0000256" key="3">
    <source>
        <dbReference type="ARBA" id="ARBA00022989"/>
    </source>
</evidence>
<dbReference type="PROSITE" id="PS50042">
    <property type="entry name" value="CNMP_BINDING_3"/>
    <property type="match status" value="1"/>
</dbReference>
<dbReference type="InterPro" id="IPR018490">
    <property type="entry name" value="cNMP-bd_dom_sf"/>
</dbReference>
<dbReference type="Gene3D" id="2.30.30.60">
    <property type="match status" value="1"/>
</dbReference>
<keyword evidence="3 5" id="KW-1133">Transmembrane helix</keyword>
<accession>A0A928VZE9</accession>
<reference evidence="7" key="1">
    <citation type="submission" date="2020-10" db="EMBL/GenBank/DDBJ databases">
        <authorList>
            <person name="Castelo-Branco R."/>
            <person name="Eusebio N."/>
            <person name="Adriana R."/>
            <person name="Vieira A."/>
            <person name="Brugerolle De Fraissinette N."/>
            <person name="Rezende De Castro R."/>
            <person name="Schneider M.P."/>
            <person name="Vasconcelos V."/>
            <person name="Leao P.N."/>
        </authorList>
    </citation>
    <scope>NUCLEOTIDE SEQUENCE</scope>
    <source>
        <strain evidence="7">LEGE 11467</strain>
    </source>
</reference>
<evidence type="ECO:0000313" key="8">
    <source>
        <dbReference type="Proteomes" id="UP000621799"/>
    </source>
</evidence>
<evidence type="ECO:0000259" key="6">
    <source>
        <dbReference type="PROSITE" id="PS50042"/>
    </source>
</evidence>
<feature type="transmembrane region" description="Helical" evidence="5">
    <location>
        <begin position="106"/>
        <end position="127"/>
    </location>
</feature>
<comment type="caution">
    <text evidence="7">The sequence shown here is derived from an EMBL/GenBank/DDBJ whole genome shotgun (WGS) entry which is preliminary data.</text>
</comment>
<evidence type="ECO:0000256" key="5">
    <source>
        <dbReference type="SAM" id="Phobius"/>
    </source>
</evidence>